<dbReference type="EMBL" id="JAJAGO010000001">
    <property type="protein sequence ID" value="MCT2588955.1"/>
    <property type="molecule type" value="Genomic_DNA"/>
</dbReference>
<protein>
    <recommendedName>
        <fullName evidence="3">Transferase</fullName>
    </recommendedName>
</protein>
<gene>
    <name evidence="1" type="ORF">LHJ74_03220</name>
</gene>
<sequence>MTLPRRPGAAAAVPSGPSADCTADSAGGLTFDLALPDGEERWDAALLLHRRGSGTGAEGPVRLPLFPFGEGRLRAALPSTVQLAEGVWDVYVSLGDDGPQRLRPGVSDLSSLVERVPGAHRTWLGVRVPYATRHGNLSVRAWLRWPHAEVGDLWIEDGVLSLRGRLYGAELATGAGLEARPRQQDREPVFVPADVPVGARCGAEEGELFCSALPLAELPGAGEWELWLRPSGSADPAERPAGPVRIARILDDVPEKQRTVSYPPCSTPTGTATPYYTRDNDLAVRVERAEG</sequence>
<evidence type="ECO:0000313" key="1">
    <source>
        <dbReference type="EMBL" id="MCT2588955.1"/>
    </source>
</evidence>
<keyword evidence="2" id="KW-1185">Reference proteome</keyword>
<evidence type="ECO:0008006" key="3">
    <source>
        <dbReference type="Google" id="ProtNLM"/>
    </source>
</evidence>
<reference evidence="1 2" key="1">
    <citation type="submission" date="2021-10" db="EMBL/GenBank/DDBJ databases">
        <title>Streptomyces gossypii sp. nov., isolated from soil collected from cotton field.</title>
        <authorList>
            <person name="Ge X."/>
            <person name="Chen X."/>
            <person name="Liu W."/>
        </authorList>
    </citation>
    <scope>NUCLEOTIDE SEQUENCE [LARGE SCALE GENOMIC DNA]</scope>
    <source>
        <strain evidence="1 2">N2-109</strain>
    </source>
</reference>
<name>A0ABT2JNL3_9ACTN</name>
<comment type="caution">
    <text evidence="1">The sequence shown here is derived from an EMBL/GenBank/DDBJ whole genome shotgun (WGS) entry which is preliminary data.</text>
</comment>
<dbReference type="Proteomes" id="UP001156389">
    <property type="component" value="Unassembled WGS sequence"/>
</dbReference>
<organism evidence="1 2">
    <name type="scientific">Streptomyces gossypii</name>
    <dbReference type="NCBI Taxonomy" id="2883101"/>
    <lineage>
        <taxon>Bacteria</taxon>
        <taxon>Bacillati</taxon>
        <taxon>Actinomycetota</taxon>
        <taxon>Actinomycetes</taxon>
        <taxon>Kitasatosporales</taxon>
        <taxon>Streptomycetaceae</taxon>
        <taxon>Streptomyces</taxon>
    </lineage>
</organism>
<proteinExistence type="predicted"/>
<accession>A0ABT2JNL3</accession>
<evidence type="ECO:0000313" key="2">
    <source>
        <dbReference type="Proteomes" id="UP001156389"/>
    </source>
</evidence>
<dbReference type="RefSeq" id="WP_260215892.1">
    <property type="nucleotide sequence ID" value="NZ_JAJAGO010000001.1"/>
</dbReference>